<evidence type="ECO:0000256" key="1">
    <source>
        <dbReference type="SAM" id="MobiDB-lite"/>
    </source>
</evidence>
<dbReference type="AlphaFoldDB" id="A0A553NZ54"/>
<proteinExistence type="predicted"/>
<sequence>MNSSDLSTLDLMLVPCLPTILNSQPQNHPTIFPIEDKEIEPETDDLLNYFGPNLWQPWLEFQPENCSPDPQILCKVKEALEDVTDVGYDSSINSLEDMERPDLQPFFPKPTSACYEEIEVPKLDLDSELFGHGVLYPVFSLDPDDLDLMKGCKLLRRANKILDDMFDIPGKMALLRVYPLEPCLVSRESTTYKANEMVNFIDVIEEPPGAPNFKALLNTLHPVEEKHGLIEEDGCKIIEQAATEMRQVFRQYLTGIRQDCQTVIRSILIDVIEKVPYNVESLAMDTSLMIQESTPPQSKTSNGLLGIGPRAFSDREQLARLTAEMQLESNPISRLETLEQKSSLGPRRNERTKSKHFKTIRSRSFVQLDALPSYANFPMVHAASKETKDQTEDEQDRQSALEHISGSSDSKEELQYSDMLSRSKWNMSPAGDLAQLKNIREPLSEQMSRTQKSPVQPGMDDLISFANFSSREVKPTMTTSTPIQLNRVIASNQRGWSSTIFQECAKSSGGSEANQARSRIVAREFSPLRGHAFPVFNASSEVPRPEFALPTPSASGSSQIVPVERELKAIDRRRPKKKIRSKLACLDPFWGL</sequence>
<dbReference type="Proteomes" id="UP000318571">
    <property type="component" value="Chromosome 9"/>
</dbReference>
<organism evidence="2 3">
    <name type="scientific">Tigriopus californicus</name>
    <name type="common">Marine copepod</name>
    <dbReference type="NCBI Taxonomy" id="6832"/>
    <lineage>
        <taxon>Eukaryota</taxon>
        <taxon>Metazoa</taxon>
        <taxon>Ecdysozoa</taxon>
        <taxon>Arthropoda</taxon>
        <taxon>Crustacea</taxon>
        <taxon>Multicrustacea</taxon>
        <taxon>Hexanauplia</taxon>
        <taxon>Copepoda</taxon>
        <taxon>Harpacticoida</taxon>
        <taxon>Harpacticidae</taxon>
        <taxon>Tigriopus</taxon>
    </lineage>
</organism>
<gene>
    <name evidence="2" type="ORF">TCAL_16363</name>
</gene>
<keyword evidence="3" id="KW-1185">Reference proteome</keyword>
<reference evidence="2 3" key="1">
    <citation type="journal article" date="2018" name="Nat. Ecol. Evol.">
        <title>Genomic signatures of mitonuclear coevolution across populations of Tigriopus californicus.</title>
        <authorList>
            <person name="Barreto F.S."/>
            <person name="Watson E.T."/>
            <person name="Lima T.G."/>
            <person name="Willett C.S."/>
            <person name="Edmands S."/>
            <person name="Li W."/>
            <person name="Burton R.S."/>
        </authorList>
    </citation>
    <scope>NUCLEOTIDE SEQUENCE [LARGE SCALE GENOMIC DNA]</scope>
    <source>
        <strain evidence="2 3">San Diego</strain>
    </source>
</reference>
<protein>
    <submittedName>
        <fullName evidence="2">Uncharacterized protein</fullName>
    </submittedName>
</protein>
<feature type="compositionally biased region" description="Basic and acidic residues" evidence="1">
    <location>
        <begin position="383"/>
        <end position="400"/>
    </location>
</feature>
<accession>A0A553NZ54</accession>
<evidence type="ECO:0000313" key="2">
    <source>
        <dbReference type="EMBL" id="TRY70711.1"/>
    </source>
</evidence>
<evidence type="ECO:0000313" key="3">
    <source>
        <dbReference type="Proteomes" id="UP000318571"/>
    </source>
</evidence>
<dbReference type="EMBL" id="VCGU01000009">
    <property type="protein sequence ID" value="TRY70711.1"/>
    <property type="molecule type" value="Genomic_DNA"/>
</dbReference>
<comment type="caution">
    <text evidence="2">The sequence shown here is derived from an EMBL/GenBank/DDBJ whole genome shotgun (WGS) entry which is preliminary data.</text>
</comment>
<name>A0A553NZ54_TIGCA</name>
<feature type="region of interest" description="Disordered" evidence="1">
    <location>
        <begin position="383"/>
        <end position="416"/>
    </location>
</feature>
<feature type="region of interest" description="Disordered" evidence="1">
    <location>
        <begin position="336"/>
        <end position="358"/>
    </location>
</feature>